<feature type="compositionally biased region" description="Basic residues" evidence="1">
    <location>
        <begin position="111"/>
        <end position="120"/>
    </location>
</feature>
<dbReference type="EMBL" id="MCGO01000029">
    <property type="protein sequence ID" value="ORY42328.1"/>
    <property type="molecule type" value="Genomic_DNA"/>
</dbReference>
<gene>
    <name evidence="2" type="ORF">BCR33DRAFT_308138</name>
</gene>
<reference evidence="2 3" key="1">
    <citation type="submission" date="2016-07" db="EMBL/GenBank/DDBJ databases">
        <title>Pervasive Adenine N6-methylation of Active Genes in Fungi.</title>
        <authorList>
            <consortium name="DOE Joint Genome Institute"/>
            <person name="Mondo S.J."/>
            <person name="Dannebaum R.O."/>
            <person name="Kuo R.C."/>
            <person name="Labutti K."/>
            <person name="Haridas S."/>
            <person name="Kuo A."/>
            <person name="Salamov A."/>
            <person name="Ahrendt S.R."/>
            <person name="Lipzen A."/>
            <person name="Sullivan W."/>
            <person name="Andreopoulos W.B."/>
            <person name="Clum A."/>
            <person name="Lindquist E."/>
            <person name="Daum C."/>
            <person name="Ramamoorthy G.K."/>
            <person name="Gryganskyi A."/>
            <person name="Culley D."/>
            <person name="Magnuson J.K."/>
            <person name="James T.Y."/>
            <person name="O'Malley M.A."/>
            <person name="Stajich J.E."/>
            <person name="Spatafora J.W."/>
            <person name="Visel A."/>
            <person name="Grigoriev I.V."/>
        </authorList>
    </citation>
    <scope>NUCLEOTIDE SEQUENCE [LARGE SCALE GENOMIC DNA]</scope>
    <source>
        <strain evidence="2 3">JEL800</strain>
    </source>
</reference>
<feature type="region of interest" description="Disordered" evidence="1">
    <location>
        <begin position="1"/>
        <end position="120"/>
    </location>
</feature>
<accession>A0A1Y2C5L0</accession>
<proteinExistence type="predicted"/>
<keyword evidence="3" id="KW-1185">Reference proteome</keyword>
<sequence length="120" mass="12479">MSTPPPPSVAHTNYHSGGAGGVLLNGDVPAERISLRSSGSESGESNGFLVDSESDSDSASESAADSADSDTAAAQSNSDAVSSEAQQKNQAEMRRRIVAIQSDPAIPPQEKRRRFRCAGF</sequence>
<evidence type="ECO:0000313" key="3">
    <source>
        <dbReference type="Proteomes" id="UP000193642"/>
    </source>
</evidence>
<dbReference type="Proteomes" id="UP000193642">
    <property type="component" value="Unassembled WGS sequence"/>
</dbReference>
<feature type="compositionally biased region" description="Low complexity" evidence="1">
    <location>
        <begin position="59"/>
        <end position="80"/>
    </location>
</feature>
<comment type="caution">
    <text evidence="2">The sequence shown here is derived from an EMBL/GenBank/DDBJ whole genome shotgun (WGS) entry which is preliminary data.</text>
</comment>
<protein>
    <submittedName>
        <fullName evidence="2">Uncharacterized protein</fullName>
    </submittedName>
</protein>
<feature type="compositionally biased region" description="Polar residues" evidence="1">
    <location>
        <begin position="81"/>
        <end position="90"/>
    </location>
</feature>
<organism evidence="2 3">
    <name type="scientific">Rhizoclosmatium globosum</name>
    <dbReference type="NCBI Taxonomy" id="329046"/>
    <lineage>
        <taxon>Eukaryota</taxon>
        <taxon>Fungi</taxon>
        <taxon>Fungi incertae sedis</taxon>
        <taxon>Chytridiomycota</taxon>
        <taxon>Chytridiomycota incertae sedis</taxon>
        <taxon>Chytridiomycetes</taxon>
        <taxon>Chytridiales</taxon>
        <taxon>Chytriomycetaceae</taxon>
        <taxon>Rhizoclosmatium</taxon>
    </lineage>
</organism>
<evidence type="ECO:0000256" key="1">
    <source>
        <dbReference type="SAM" id="MobiDB-lite"/>
    </source>
</evidence>
<name>A0A1Y2C5L0_9FUNG</name>
<dbReference type="AlphaFoldDB" id="A0A1Y2C5L0"/>
<evidence type="ECO:0000313" key="2">
    <source>
        <dbReference type="EMBL" id="ORY42328.1"/>
    </source>
</evidence>